<keyword evidence="1" id="KW-0812">Transmembrane</keyword>
<proteinExistence type="predicted"/>
<dbReference type="EMBL" id="LAZR01064092">
    <property type="protein sequence ID" value="KKK58214.1"/>
    <property type="molecule type" value="Genomic_DNA"/>
</dbReference>
<gene>
    <name evidence="2" type="ORF">LCGC14_3046680</name>
</gene>
<name>A0A0F8YVV0_9ZZZZ</name>
<evidence type="ECO:0000313" key="2">
    <source>
        <dbReference type="EMBL" id="KKK58214.1"/>
    </source>
</evidence>
<accession>A0A0F8YVV0</accession>
<evidence type="ECO:0000256" key="1">
    <source>
        <dbReference type="SAM" id="Phobius"/>
    </source>
</evidence>
<comment type="caution">
    <text evidence="2">The sequence shown here is derived from an EMBL/GenBank/DDBJ whole genome shotgun (WGS) entry which is preliminary data.</text>
</comment>
<sequence length="55" mass="6322">MIEAVVIVVCCIILFISIPVVYDIMMGKNKDGENNFSHNLSFKPRIGIVYNHRIR</sequence>
<organism evidence="2">
    <name type="scientific">marine sediment metagenome</name>
    <dbReference type="NCBI Taxonomy" id="412755"/>
    <lineage>
        <taxon>unclassified sequences</taxon>
        <taxon>metagenomes</taxon>
        <taxon>ecological metagenomes</taxon>
    </lineage>
</organism>
<keyword evidence="1" id="KW-1133">Transmembrane helix</keyword>
<protein>
    <submittedName>
        <fullName evidence="2">Uncharacterized protein</fullName>
    </submittedName>
</protein>
<keyword evidence="1" id="KW-0472">Membrane</keyword>
<feature type="transmembrane region" description="Helical" evidence="1">
    <location>
        <begin position="6"/>
        <end position="25"/>
    </location>
</feature>
<dbReference type="AlphaFoldDB" id="A0A0F8YVV0"/>
<reference evidence="2" key="1">
    <citation type="journal article" date="2015" name="Nature">
        <title>Complex archaea that bridge the gap between prokaryotes and eukaryotes.</title>
        <authorList>
            <person name="Spang A."/>
            <person name="Saw J.H."/>
            <person name="Jorgensen S.L."/>
            <person name="Zaremba-Niedzwiedzka K."/>
            <person name="Martijn J."/>
            <person name="Lind A.E."/>
            <person name="van Eijk R."/>
            <person name="Schleper C."/>
            <person name="Guy L."/>
            <person name="Ettema T.J."/>
        </authorList>
    </citation>
    <scope>NUCLEOTIDE SEQUENCE</scope>
</reference>